<dbReference type="OrthoDB" id="6534575at2"/>
<dbReference type="RefSeq" id="WP_087908853.1">
    <property type="nucleotide sequence ID" value="NZ_NAIA01000001.1"/>
</dbReference>
<feature type="domain" description="ABC transmembrane type-1" evidence="9">
    <location>
        <begin position="44"/>
        <end position="240"/>
    </location>
</feature>
<feature type="transmembrane region" description="Helical" evidence="8">
    <location>
        <begin position="80"/>
        <end position="107"/>
    </location>
</feature>
<dbReference type="InterPro" id="IPR043429">
    <property type="entry name" value="ArtM/GltK/GlnP/TcyL/YhdX-like"/>
</dbReference>
<dbReference type="InterPro" id="IPR000515">
    <property type="entry name" value="MetI-like"/>
</dbReference>
<keyword evidence="6 8" id="KW-1133">Transmembrane helix</keyword>
<keyword evidence="4" id="KW-1003">Cell membrane</keyword>
<dbReference type="GO" id="GO:0006865">
    <property type="term" value="P:amino acid transport"/>
    <property type="evidence" value="ECO:0007669"/>
    <property type="project" value="TreeGrafter"/>
</dbReference>
<evidence type="ECO:0000256" key="2">
    <source>
        <dbReference type="ARBA" id="ARBA00010072"/>
    </source>
</evidence>
<dbReference type="PANTHER" id="PTHR30614">
    <property type="entry name" value="MEMBRANE COMPONENT OF AMINO ACID ABC TRANSPORTER"/>
    <property type="match status" value="1"/>
</dbReference>
<dbReference type="PANTHER" id="PTHR30614:SF42">
    <property type="entry name" value="GLUTAMATE_ASPARTATE IMPORT PERMEASE PROTEIN GLTJ"/>
    <property type="match status" value="1"/>
</dbReference>
<evidence type="ECO:0000259" key="9">
    <source>
        <dbReference type="PROSITE" id="PS50928"/>
    </source>
</evidence>
<sequence>MALDLGVFCKSTLDGEAVEYCFSSIFGLGQNADPSYLDWLLKAWGWTLAVAGLGLAIALIVGAIMGTLRTLPDNGKLSRWLVRLSTAWVELFRNIPVLVQVFLWYHVIPAFVLPLKALPSYWLVSIALGFFTSARIAEQVRAGIQSLPSGQRAAATALGLTTPQTYRYVILPMALRIVIPPLTSESMNVIKNSSVAFAVSVPELTLFAMQAQEETSRGVEIYLAVTLLYALSAFAVNRVMALIEKRSRIPGFIAASNDASLAH</sequence>
<comment type="similarity">
    <text evidence="2">Belongs to the binding-protein-dependent transport system permease family. HisMQ subfamily.</text>
</comment>
<comment type="caution">
    <text evidence="10">The sequence shown here is derived from an EMBL/GenBank/DDBJ whole genome shotgun (WGS) entry which is preliminary data.</text>
</comment>
<dbReference type="Proteomes" id="UP000196880">
    <property type="component" value="Unassembled WGS sequence"/>
</dbReference>
<evidence type="ECO:0000256" key="6">
    <source>
        <dbReference type="ARBA" id="ARBA00022989"/>
    </source>
</evidence>
<dbReference type="CDD" id="cd06261">
    <property type="entry name" value="TM_PBP2"/>
    <property type="match status" value="1"/>
</dbReference>
<comment type="subcellular location">
    <subcellularLocation>
        <location evidence="1">Cell inner membrane</location>
        <topology evidence="1">Multi-pass membrane protein</topology>
    </subcellularLocation>
    <subcellularLocation>
        <location evidence="8">Cell membrane</location>
        <topology evidence="8">Multi-pass membrane protein</topology>
    </subcellularLocation>
</comment>
<feature type="transmembrane region" description="Helical" evidence="8">
    <location>
        <begin position="221"/>
        <end position="240"/>
    </location>
</feature>
<evidence type="ECO:0000313" key="11">
    <source>
        <dbReference type="Proteomes" id="UP000196880"/>
    </source>
</evidence>
<dbReference type="NCBIfam" id="TIGR01726">
    <property type="entry name" value="HEQRo_perm_3TM"/>
    <property type="match status" value="1"/>
</dbReference>
<dbReference type="GO" id="GO:0043190">
    <property type="term" value="C:ATP-binding cassette (ABC) transporter complex"/>
    <property type="evidence" value="ECO:0007669"/>
    <property type="project" value="InterPro"/>
</dbReference>
<protein>
    <submittedName>
        <fullName evidence="10">Glutamate ABC transporter permease</fullName>
    </submittedName>
</protein>
<evidence type="ECO:0000256" key="4">
    <source>
        <dbReference type="ARBA" id="ARBA00022475"/>
    </source>
</evidence>
<dbReference type="PROSITE" id="PS50928">
    <property type="entry name" value="ABC_TM1"/>
    <property type="match status" value="1"/>
</dbReference>
<evidence type="ECO:0000256" key="5">
    <source>
        <dbReference type="ARBA" id="ARBA00022692"/>
    </source>
</evidence>
<evidence type="ECO:0000256" key="8">
    <source>
        <dbReference type="RuleBase" id="RU363032"/>
    </source>
</evidence>
<evidence type="ECO:0000256" key="7">
    <source>
        <dbReference type="ARBA" id="ARBA00023136"/>
    </source>
</evidence>
<dbReference type="GO" id="GO:0022857">
    <property type="term" value="F:transmembrane transporter activity"/>
    <property type="evidence" value="ECO:0007669"/>
    <property type="project" value="InterPro"/>
</dbReference>
<feature type="transmembrane region" description="Helical" evidence="8">
    <location>
        <begin position="43"/>
        <end position="68"/>
    </location>
</feature>
<evidence type="ECO:0000256" key="3">
    <source>
        <dbReference type="ARBA" id="ARBA00022448"/>
    </source>
</evidence>
<dbReference type="Gene3D" id="1.10.3720.10">
    <property type="entry name" value="MetI-like"/>
    <property type="match status" value="1"/>
</dbReference>
<evidence type="ECO:0000313" key="10">
    <source>
        <dbReference type="EMBL" id="OWF66852.1"/>
    </source>
</evidence>
<dbReference type="Pfam" id="PF00528">
    <property type="entry name" value="BPD_transp_1"/>
    <property type="match status" value="1"/>
</dbReference>
<dbReference type="InterPro" id="IPR010065">
    <property type="entry name" value="AA_ABC_transptr_permease_3TM"/>
</dbReference>
<organism evidence="10 11">
    <name type="scientific">Polynucleobacter hirudinilacicola</name>
    <dbReference type="NCBI Taxonomy" id="1743166"/>
    <lineage>
        <taxon>Bacteria</taxon>
        <taxon>Pseudomonadati</taxon>
        <taxon>Pseudomonadota</taxon>
        <taxon>Betaproteobacteria</taxon>
        <taxon>Burkholderiales</taxon>
        <taxon>Burkholderiaceae</taxon>
        <taxon>Polynucleobacter</taxon>
    </lineage>
</organism>
<dbReference type="InterPro" id="IPR035906">
    <property type="entry name" value="MetI-like_sf"/>
</dbReference>
<reference evidence="10 11" key="1">
    <citation type="submission" date="2017-03" db="EMBL/GenBank/DDBJ databases">
        <title>New species Polynucleobacter sp. MWH-EgelM1-30-B4.</title>
        <authorList>
            <person name="Hahn M.W."/>
        </authorList>
    </citation>
    <scope>NUCLEOTIDE SEQUENCE [LARGE SCALE GENOMIC DNA]</scope>
    <source>
        <strain evidence="10 11">MWH-EgelM1-30-B4</strain>
    </source>
</reference>
<keyword evidence="5 8" id="KW-0812">Transmembrane</keyword>
<dbReference type="SUPFAM" id="SSF161098">
    <property type="entry name" value="MetI-like"/>
    <property type="match status" value="1"/>
</dbReference>
<dbReference type="EMBL" id="NAIA01000001">
    <property type="protein sequence ID" value="OWF66852.1"/>
    <property type="molecule type" value="Genomic_DNA"/>
</dbReference>
<dbReference type="AlphaFoldDB" id="A0A210S0X3"/>
<keyword evidence="7 8" id="KW-0472">Membrane</keyword>
<gene>
    <name evidence="10" type="ORF">B6A14_02505</name>
</gene>
<evidence type="ECO:0000256" key="1">
    <source>
        <dbReference type="ARBA" id="ARBA00004429"/>
    </source>
</evidence>
<proteinExistence type="inferred from homology"/>
<name>A0A210S0X3_9BURK</name>
<feature type="transmembrane region" description="Helical" evidence="8">
    <location>
        <begin position="119"/>
        <end position="137"/>
    </location>
</feature>
<accession>A0A210S0X3</accession>
<keyword evidence="11" id="KW-1185">Reference proteome</keyword>
<keyword evidence="3 8" id="KW-0813">Transport</keyword>